<reference evidence="5" key="1">
    <citation type="journal article" date="2019" name="Int. J. Syst. Evol. Microbiol.">
        <title>The Global Catalogue of Microorganisms (GCM) 10K type strain sequencing project: providing services to taxonomists for standard genome sequencing and annotation.</title>
        <authorList>
            <consortium name="The Broad Institute Genomics Platform"/>
            <consortium name="The Broad Institute Genome Sequencing Center for Infectious Disease"/>
            <person name="Wu L."/>
            <person name="Ma J."/>
        </authorList>
    </citation>
    <scope>NUCLEOTIDE SEQUENCE [LARGE SCALE GENOMIC DNA]</scope>
    <source>
        <strain evidence="5">JCM 16014</strain>
    </source>
</reference>
<evidence type="ECO:0000313" key="5">
    <source>
        <dbReference type="Proteomes" id="UP001500751"/>
    </source>
</evidence>
<dbReference type="InterPro" id="IPR032466">
    <property type="entry name" value="Metal_Hydrolase"/>
</dbReference>
<comment type="caution">
    <text evidence="4">The sequence shown here is derived from an EMBL/GenBank/DDBJ whole genome shotgun (WGS) entry which is preliminary data.</text>
</comment>
<proteinExistence type="predicted"/>
<evidence type="ECO:0000256" key="2">
    <source>
        <dbReference type="SAM" id="MobiDB-lite"/>
    </source>
</evidence>
<accession>A0ABP5FIV8</accession>
<organism evidence="4 5">
    <name type="scientific">Catenulispora yoronensis</name>
    <dbReference type="NCBI Taxonomy" id="450799"/>
    <lineage>
        <taxon>Bacteria</taxon>
        <taxon>Bacillati</taxon>
        <taxon>Actinomycetota</taxon>
        <taxon>Actinomycetes</taxon>
        <taxon>Catenulisporales</taxon>
        <taxon>Catenulisporaceae</taxon>
        <taxon>Catenulispora</taxon>
    </lineage>
</organism>
<dbReference type="EMBL" id="BAAAQN010000012">
    <property type="protein sequence ID" value="GAA2026802.1"/>
    <property type="molecule type" value="Genomic_DNA"/>
</dbReference>
<feature type="region of interest" description="Disordered" evidence="2">
    <location>
        <begin position="1"/>
        <end position="43"/>
    </location>
</feature>
<keyword evidence="5" id="KW-1185">Reference proteome</keyword>
<evidence type="ECO:0000259" key="3">
    <source>
        <dbReference type="Pfam" id="PF04909"/>
    </source>
</evidence>
<dbReference type="Gene3D" id="3.20.20.140">
    <property type="entry name" value="Metal-dependent hydrolases"/>
    <property type="match status" value="1"/>
</dbReference>
<protein>
    <recommendedName>
        <fullName evidence="3">Amidohydrolase-related domain-containing protein</fullName>
    </recommendedName>
</protein>
<sequence>MTEPAHQPEHQAEHQPDHQPDHQPERLHEQGREPEQQRADEQVGAGRRYTVISADGHAGADLLDYRPYLEARYHDEFDAWAATYVNPYEDLLHGDATRNWDSARRLADLERDGIVAEVLFPNTIPPFYPSMSLGAQQPTAAEYELRWAGLRAHNRWMADFCSQAPGRRAGTCQVLLGNMDHAVAEVRWAREHGLFGGVLLPGTPPGTSVPQLYSDVYEPLWAVCEDLDMPVNHHAGSASPEIGQEPAGRAVFMMEITWFAHRALWHLIYGGAFKRHPGLKFVLTEQGSGWVPGVLDMLDYYHRALVRRMTSAMSDSGAVTAESRFGAGIADAVGKAPSEYWRRNFYLGASFMRPAEVPLRHTIGLEKLMWGSDYPHDEGTYPYSREALRNAFAGLPHAEIEAILGANAARVYGFDLEALDAIAAKVGPTVAEIYEPLAEVPADATSPTFVADQLIRVW</sequence>
<gene>
    <name evidence="4" type="ORF">GCM10009839_26700</name>
</gene>
<feature type="domain" description="Amidohydrolase-related" evidence="3">
    <location>
        <begin position="132"/>
        <end position="414"/>
    </location>
</feature>
<dbReference type="InterPro" id="IPR006680">
    <property type="entry name" value="Amidohydro-rel"/>
</dbReference>
<keyword evidence="1" id="KW-0456">Lyase</keyword>
<dbReference type="PANTHER" id="PTHR21240:SF28">
    <property type="entry name" value="ISO-OROTATE DECARBOXYLASE (EUROFUNG)"/>
    <property type="match status" value="1"/>
</dbReference>
<dbReference type="SUPFAM" id="SSF51556">
    <property type="entry name" value="Metallo-dependent hydrolases"/>
    <property type="match status" value="1"/>
</dbReference>
<dbReference type="Proteomes" id="UP001500751">
    <property type="component" value="Unassembled WGS sequence"/>
</dbReference>
<evidence type="ECO:0000256" key="1">
    <source>
        <dbReference type="ARBA" id="ARBA00023239"/>
    </source>
</evidence>
<dbReference type="RefSeq" id="WP_344665872.1">
    <property type="nucleotide sequence ID" value="NZ_BAAAQN010000012.1"/>
</dbReference>
<evidence type="ECO:0000313" key="4">
    <source>
        <dbReference type="EMBL" id="GAA2026802.1"/>
    </source>
</evidence>
<feature type="compositionally biased region" description="Basic and acidic residues" evidence="2">
    <location>
        <begin position="1"/>
        <end position="41"/>
    </location>
</feature>
<name>A0ABP5FIV8_9ACTN</name>
<dbReference type="InterPro" id="IPR032465">
    <property type="entry name" value="ACMSD"/>
</dbReference>
<dbReference type="PANTHER" id="PTHR21240">
    <property type="entry name" value="2-AMINO-3-CARBOXYLMUCONATE-6-SEMIALDEHYDE DECARBOXYLASE"/>
    <property type="match status" value="1"/>
</dbReference>
<dbReference type="Pfam" id="PF04909">
    <property type="entry name" value="Amidohydro_2"/>
    <property type="match status" value="1"/>
</dbReference>